<dbReference type="PANTHER" id="PTHR43270">
    <property type="entry name" value="BETA-ALA-HIS DIPEPTIDASE"/>
    <property type="match status" value="1"/>
</dbReference>
<evidence type="ECO:0000256" key="1">
    <source>
        <dbReference type="ARBA" id="ARBA00022670"/>
    </source>
</evidence>
<dbReference type="Gene3D" id="3.40.630.10">
    <property type="entry name" value="Zn peptidases"/>
    <property type="match status" value="1"/>
</dbReference>
<dbReference type="AlphaFoldDB" id="A0A382XHA7"/>
<sequence>MQHVDKNMNVLVKDLRILIQQPSVSAKNQGIKKCANLVRSTLKKSGINAEILTMKDYPPIVYGEVKSKKNPNKTLLFYNHYDVQPVEPIELWNEDPFSGKIKGNRIYGRGSSDDKGELITRIRAVASFLKVTGDVPCNVKFVIEGEEETGSAHIEEYLKKYRKKFSCDGVI</sequence>
<dbReference type="Pfam" id="PF01546">
    <property type="entry name" value="Peptidase_M20"/>
    <property type="match status" value="1"/>
</dbReference>
<protein>
    <recommendedName>
        <fullName evidence="5">Peptidase M20 dimerisation domain-containing protein</fullName>
    </recommendedName>
</protein>
<keyword evidence="2" id="KW-0479">Metal-binding</keyword>
<reference evidence="4" key="1">
    <citation type="submission" date="2018-05" db="EMBL/GenBank/DDBJ databases">
        <authorList>
            <person name="Lanie J.A."/>
            <person name="Ng W.-L."/>
            <person name="Kazmierczak K.M."/>
            <person name="Andrzejewski T.M."/>
            <person name="Davidsen T.M."/>
            <person name="Wayne K.J."/>
            <person name="Tettelin H."/>
            <person name="Glass J.I."/>
            <person name="Rusch D."/>
            <person name="Podicherti R."/>
            <person name="Tsui H.-C.T."/>
            <person name="Winkler M.E."/>
        </authorList>
    </citation>
    <scope>NUCLEOTIDE SEQUENCE</scope>
</reference>
<dbReference type="EMBL" id="UINC01167833">
    <property type="protein sequence ID" value="SVD70546.1"/>
    <property type="molecule type" value="Genomic_DNA"/>
</dbReference>
<proteinExistence type="predicted"/>
<evidence type="ECO:0000256" key="3">
    <source>
        <dbReference type="ARBA" id="ARBA00022801"/>
    </source>
</evidence>
<keyword evidence="3" id="KW-0378">Hydrolase</keyword>
<evidence type="ECO:0000256" key="2">
    <source>
        <dbReference type="ARBA" id="ARBA00022723"/>
    </source>
</evidence>
<evidence type="ECO:0008006" key="5">
    <source>
        <dbReference type="Google" id="ProtNLM"/>
    </source>
</evidence>
<dbReference type="GO" id="GO:0008233">
    <property type="term" value="F:peptidase activity"/>
    <property type="evidence" value="ECO:0007669"/>
    <property type="project" value="UniProtKB-KW"/>
</dbReference>
<name>A0A382XHA7_9ZZZZ</name>
<dbReference type="PANTHER" id="PTHR43270:SF8">
    <property type="entry name" value="DI- AND TRIPEPTIDASE DUG2-RELATED"/>
    <property type="match status" value="1"/>
</dbReference>
<dbReference type="GO" id="GO:0046872">
    <property type="term" value="F:metal ion binding"/>
    <property type="evidence" value="ECO:0007669"/>
    <property type="project" value="UniProtKB-KW"/>
</dbReference>
<organism evidence="4">
    <name type="scientific">marine metagenome</name>
    <dbReference type="NCBI Taxonomy" id="408172"/>
    <lineage>
        <taxon>unclassified sequences</taxon>
        <taxon>metagenomes</taxon>
        <taxon>ecological metagenomes</taxon>
    </lineage>
</organism>
<dbReference type="InterPro" id="IPR051458">
    <property type="entry name" value="Cyt/Met_Dipeptidase"/>
</dbReference>
<feature type="non-terminal residue" evidence="4">
    <location>
        <position position="171"/>
    </location>
</feature>
<keyword evidence="1" id="KW-0645">Protease</keyword>
<accession>A0A382XHA7</accession>
<gene>
    <name evidence="4" type="ORF">METZ01_LOCUS423400</name>
</gene>
<dbReference type="GO" id="GO:0006508">
    <property type="term" value="P:proteolysis"/>
    <property type="evidence" value="ECO:0007669"/>
    <property type="project" value="UniProtKB-KW"/>
</dbReference>
<evidence type="ECO:0000313" key="4">
    <source>
        <dbReference type="EMBL" id="SVD70546.1"/>
    </source>
</evidence>
<dbReference type="InterPro" id="IPR002933">
    <property type="entry name" value="Peptidase_M20"/>
</dbReference>
<dbReference type="SUPFAM" id="SSF53187">
    <property type="entry name" value="Zn-dependent exopeptidases"/>
    <property type="match status" value="1"/>
</dbReference>